<dbReference type="AlphaFoldDB" id="C4GG65"/>
<organism evidence="2 3">
    <name type="scientific">Kingella oralis ATCC 51147</name>
    <dbReference type="NCBI Taxonomy" id="629741"/>
    <lineage>
        <taxon>Bacteria</taxon>
        <taxon>Pseudomonadati</taxon>
        <taxon>Pseudomonadota</taxon>
        <taxon>Betaproteobacteria</taxon>
        <taxon>Neisseriales</taxon>
        <taxon>Neisseriaceae</taxon>
        <taxon>Kingella</taxon>
    </lineage>
</organism>
<dbReference type="HOGENOM" id="CLU_3200911_0_0_4"/>
<keyword evidence="3" id="KW-1185">Reference proteome</keyword>
<evidence type="ECO:0000313" key="3">
    <source>
        <dbReference type="Proteomes" id="UP000003009"/>
    </source>
</evidence>
<feature type="transmembrane region" description="Helical" evidence="1">
    <location>
        <begin position="21"/>
        <end position="43"/>
    </location>
</feature>
<dbReference type="Proteomes" id="UP000003009">
    <property type="component" value="Unassembled WGS sequence"/>
</dbReference>
<gene>
    <name evidence="2" type="ORF">GCWU000324_01132</name>
</gene>
<proteinExistence type="predicted"/>
<accession>C4GG65</accession>
<keyword evidence="1" id="KW-0812">Transmembrane</keyword>
<dbReference type="EMBL" id="ACJW02000002">
    <property type="protein sequence ID" value="EEP69220.1"/>
    <property type="molecule type" value="Genomic_DNA"/>
</dbReference>
<sequence length="45" mass="5142">MLIVHKIKAQLYAKIRKTCACMANIIIIRRFATLLPAIAWRAAVF</sequence>
<comment type="caution">
    <text evidence="2">The sequence shown here is derived from an EMBL/GenBank/DDBJ whole genome shotgun (WGS) entry which is preliminary data.</text>
</comment>
<evidence type="ECO:0000256" key="1">
    <source>
        <dbReference type="SAM" id="Phobius"/>
    </source>
</evidence>
<keyword evidence="1" id="KW-0472">Membrane</keyword>
<evidence type="ECO:0000313" key="2">
    <source>
        <dbReference type="EMBL" id="EEP69220.1"/>
    </source>
</evidence>
<reference evidence="2" key="1">
    <citation type="submission" date="2009-04" db="EMBL/GenBank/DDBJ databases">
        <authorList>
            <person name="Weinstock G."/>
            <person name="Sodergren E."/>
            <person name="Clifton S."/>
            <person name="Fulton L."/>
            <person name="Fulton B."/>
            <person name="Courtney L."/>
            <person name="Fronick C."/>
            <person name="Harrison M."/>
            <person name="Strong C."/>
            <person name="Farmer C."/>
            <person name="Delahaunty K."/>
            <person name="Markovic C."/>
            <person name="Hall O."/>
            <person name="Minx P."/>
            <person name="Tomlinson C."/>
            <person name="Mitreva M."/>
            <person name="Nelson J."/>
            <person name="Hou S."/>
            <person name="Wollam A."/>
            <person name="Pepin K.H."/>
            <person name="Johnson M."/>
            <person name="Bhonagiri V."/>
            <person name="Nash W.E."/>
            <person name="Warren W."/>
            <person name="Chinwalla A."/>
            <person name="Mardis E.R."/>
            <person name="Wilson R.K."/>
        </authorList>
    </citation>
    <scope>NUCLEOTIDE SEQUENCE [LARGE SCALE GENOMIC DNA]</scope>
    <source>
        <strain evidence="2">ATCC 51147</strain>
    </source>
</reference>
<name>C4GG65_9NEIS</name>
<protein>
    <submittedName>
        <fullName evidence="2">Uncharacterized protein</fullName>
    </submittedName>
</protein>
<dbReference type="STRING" id="629741.GCWU000324_01132"/>
<keyword evidence="1" id="KW-1133">Transmembrane helix</keyword>